<reference evidence="1 2" key="1">
    <citation type="submission" date="2022-12" db="EMBL/GenBank/DDBJ databases">
        <title>Genomic features and morphological characterization of a novel Knufia sp. strain isolated from spacecraft assembly facility.</title>
        <authorList>
            <person name="Teixeira M."/>
            <person name="Chander A.M."/>
            <person name="Stajich J.E."/>
            <person name="Venkateswaran K."/>
        </authorList>
    </citation>
    <scope>NUCLEOTIDE SEQUENCE [LARGE SCALE GENOMIC DNA]</scope>
    <source>
        <strain evidence="1 2">FJI-L2-BK-P2</strain>
    </source>
</reference>
<protein>
    <submittedName>
        <fullName evidence="1">Uncharacterized protein</fullName>
    </submittedName>
</protein>
<accession>A0AAN8EFL7</accession>
<evidence type="ECO:0000313" key="1">
    <source>
        <dbReference type="EMBL" id="KAK5952990.1"/>
    </source>
</evidence>
<comment type="caution">
    <text evidence="1">The sequence shown here is derived from an EMBL/GenBank/DDBJ whole genome shotgun (WGS) entry which is preliminary data.</text>
</comment>
<name>A0AAN8EFL7_9EURO</name>
<evidence type="ECO:0000313" key="2">
    <source>
        <dbReference type="Proteomes" id="UP001316803"/>
    </source>
</evidence>
<proteinExistence type="predicted"/>
<gene>
    <name evidence="1" type="ORF">OHC33_006111</name>
</gene>
<keyword evidence="2" id="KW-1185">Reference proteome</keyword>
<sequence>MLSTAQTDDRDPDDPIDMTYYSDKDFKGYFDDGDSPEYDVTLGNGWCTNLREPRRMGDKHSSIKVINQDYVCAVFETGCSDDDGWAVIPQDKRDPKIAAIRDWKGPFNYEAFQCWMSNVADERIASGNQSTRYIVV</sequence>
<dbReference type="Proteomes" id="UP001316803">
    <property type="component" value="Unassembled WGS sequence"/>
</dbReference>
<dbReference type="EMBL" id="JAKLMC020000013">
    <property type="protein sequence ID" value="KAK5952990.1"/>
    <property type="molecule type" value="Genomic_DNA"/>
</dbReference>
<organism evidence="1 2">
    <name type="scientific">Knufia fluminis</name>
    <dbReference type="NCBI Taxonomy" id="191047"/>
    <lineage>
        <taxon>Eukaryota</taxon>
        <taxon>Fungi</taxon>
        <taxon>Dikarya</taxon>
        <taxon>Ascomycota</taxon>
        <taxon>Pezizomycotina</taxon>
        <taxon>Eurotiomycetes</taxon>
        <taxon>Chaetothyriomycetidae</taxon>
        <taxon>Chaetothyriales</taxon>
        <taxon>Trichomeriaceae</taxon>
        <taxon>Knufia</taxon>
    </lineage>
</organism>
<dbReference type="AlphaFoldDB" id="A0AAN8EFL7"/>